<sequence length="67" mass="7533">MYTRTQLLKLMGGDDSVNLLNYPEKAFPQHVGVTLAAVQKGEHDPELTVIPMMDISGEREEGWTLFL</sequence>
<organism evidence="1">
    <name type="scientific">Brassica cretica</name>
    <name type="common">Mustard</name>
    <dbReference type="NCBI Taxonomy" id="69181"/>
    <lineage>
        <taxon>Eukaryota</taxon>
        <taxon>Viridiplantae</taxon>
        <taxon>Streptophyta</taxon>
        <taxon>Embryophyta</taxon>
        <taxon>Tracheophyta</taxon>
        <taxon>Spermatophyta</taxon>
        <taxon>Magnoliopsida</taxon>
        <taxon>eudicotyledons</taxon>
        <taxon>Gunneridae</taxon>
        <taxon>Pentapetalae</taxon>
        <taxon>rosids</taxon>
        <taxon>malvids</taxon>
        <taxon>Brassicales</taxon>
        <taxon>Brassicaceae</taxon>
        <taxon>Brassiceae</taxon>
        <taxon>Brassica</taxon>
    </lineage>
</organism>
<protein>
    <submittedName>
        <fullName evidence="1">Uncharacterized protein</fullName>
    </submittedName>
</protein>
<reference evidence="1" key="1">
    <citation type="submission" date="2019-12" db="EMBL/GenBank/DDBJ databases">
        <title>Genome sequencing and annotation of Brassica cretica.</title>
        <authorList>
            <person name="Studholme D.J."/>
            <person name="Sarris P.F."/>
        </authorList>
    </citation>
    <scope>NUCLEOTIDE SEQUENCE</scope>
    <source>
        <strain evidence="1">PFS-102/07</strain>
        <tissue evidence="1">Leaf</tissue>
    </source>
</reference>
<comment type="caution">
    <text evidence="1">The sequence shown here is derived from an EMBL/GenBank/DDBJ whole genome shotgun (WGS) entry which is preliminary data.</text>
</comment>
<dbReference type="EMBL" id="QGKY02000246">
    <property type="protein sequence ID" value="KAF2583772.1"/>
    <property type="molecule type" value="Genomic_DNA"/>
</dbReference>
<evidence type="ECO:0000313" key="1">
    <source>
        <dbReference type="EMBL" id="KAF2583772.1"/>
    </source>
</evidence>
<dbReference type="AlphaFoldDB" id="A0A8S9JQ72"/>
<accession>A0A8S9JQ72</accession>
<gene>
    <name evidence="1" type="ORF">F2Q70_00036243</name>
</gene>
<name>A0A8S9JQ72_BRACR</name>
<proteinExistence type="predicted"/>